<protein>
    <submittedName>
        <fullName evidence="2">Uncharacterized protein</fullName>
    </submittedName>
</protein>
<dbReference type="EMBL" id="PGOL01034800">
    <property type="protein sequence ID" value="PKI26213.1"/>
    <property type="molecule type" value="Genomic_DNA"/>
</dbReference>
<accession>A0A2I0HFP3</accession>
<keyword evidence="1" id="KW-0812">Transmembrane</keyword>
<feature type="transmembrane region" description="Helical" evidence="1">
    <location>
        <begin position="12"/>
        <end position="34"/>
    </location>
</feature>
<evidence type="ECO:0000256" key="1">
    <source>
        <dbReference type="SAM" id="Phobius"/>
    </source>
</evidence>
<name>A0A2I0HFP3_PUNGR</name>
<keyword evidence="1" id="KW-1133">Transmembrane helix</keyword>
<keyword evidence="3" id="KW-1185">Reference proteome</keyword>
<proteinExistence type="predicted"/>
<organism evidence="2 3">
    <name type="scientific">Punica granatum</name>
    <name type="common">Pomegranate</name>
    <dbReference type="NCBI Taxonomy" id="22663"/>
    <lineage>
        <taxon>Eukaryota</taxon>
        <taxon>Viridiplantae</taxon>
        <taxon>Streptophyta</taxon>
        <taxon>Embryophyta</taxon>
        <taxon>Tracheophyta</taxon>
        <taxon>Spermatophyta</taxon>
        <taxon>Magnoliopsida</taxon>
        <taxon>eudicotyledons</taxon>
        <taxon>Gunneridae</taxon>
        <taxon>Pentapetalae</taxon>
        <taxon>rosids</taxon>
        <taxon>malvids</taxon>
        <taxon>Myrtales</taxon>
        <taxon>Lythraceae</taxon>
        <taxon>Punica</taxon>
    </lineage>
</organism>
<dbReference type="Proteomes" id="UP000233551">
    <property type="component" value="Unassembled WGS sequence"/>
</dbReference>
<sequence length="92" mass="10276">RRPGGENRRPQPVAAAFLPIPAALQLTGLGPFIFLCRLGPFWPKAPQSGPALFRAVFLQAIRSDPIRSDPIWSDSSGDFFYFYREALQLSEL</sequence>
<reference evidence="2 3" key="1">
    <citation type="submission" date="2017-11" db="EMBL/GenBank/DDBJ databases">
        <title>De-novo sequencing of pomegranate (Punica granatum L.) genome.</title>
        <authorList>
            <person name="Akparov Z."/>
            <person name="Amiraslanov A."/>
            <person name="Hajiyeva S."/>
            <person name="Abbasov M."/>
            <person name="Kaur K."/>
            <person name="Hamwieh A."/>
            <person name="Solovyev V."/>
            <person name="Salamov A."/>
            <person name="Braich B."/>
            <person name="Kosarev P."/>
            <person name="Mahmoud A."/>
            <person name="Hajiyev E."/>
            <person name="Babayeva S."/>
            <person name="Izzatullayeva V."/>
            <person name="Mammadov A."/>
            <person name="Mammadov A."/>
            <person name="Sharifova S."/>
            <person name="Ojaghi J."/>
            <person name="Eynullazada K."/>
            <person name="Bayramov B."/>
            <person name="Abdulazimova A."/>
            <person name="Shahmuradov I."/>
        </authorList>
    </citation>
    <scope>NUCLEOTIDE SEQUENCE [LARGE SCALE GENOMIC DNA]</scope>
    <source>
        <strain evidence="3">cv. AG2017</strain>
        <tissue evidence="2">Leaf</tissue>
    </source>
</reference>
<evidence type="ECO:0000313" key="2">
    <source>
        <dbReference type="EMBL" id="PKI26213.1"/>
    </source>
</evidence>
<evidence type="ECO:0000313" key="3">
    <source>
        <dbReference type="Proteomes" id="UP000233551"/>
    </source>
</evidence>
<gene>
    <name evidence="2" type="ORF">CRG98_049098</name>
</gene>
<feature type="non-terminal residue" evidence="2">
    <location>
        <position position="1"/>
    </location>
</feature>
<dbReference type="AlphaFoldDB" id="A0A2I0HFP3"/>
<feature type="non-terminal residue" evidence="2">
    <location>
        <position position="92"/>
    </location>
</feature>
<comment type="caution">
    <text evidence="2">The sequence shown here is derived from an EMBL/GenBank/DDBJ whole genome shotgun (WGS) entry which is preliminary data.</text>
</comment>
<keyword evidence="1" id="KW-0472">Membrane</keyword>